<accession>A0A1I3ZIR9</accession>
<protein>
    <submittedName>
        <fullName evidence="1">Uncharacterized protein</fullName>
    </submittedName>
</protein>
<dbReference type="EMBL" id="FORX01000024">
    <property type="protein sequence ID" value="SFK43486.1"/>
    <property type="molecule type" value="Genomic_DNA"/>
</dbReference>
<dbReference type="Proteomes" id="UP000198635">
    <property type="component" value="Unassembled WGS sequence"/>
</dbReference>
<name>A0A1I3ZIR9_9BACT</name>
<reference evidence="1" key="1">
    <citation type="submission" date="2016-10" db="EMBL/GenBank/DDBJ databases">
        <authorList>
            <person name="de Groot N.N."/>
        </authorList>
    </citation>
    <scope>NUCLEOTIDE SEQUENCE [LARGE SCALE GENOMIC DNA]</scope>
    <source>
        <strain evidence="1">DSM 5918</strain>
    </source>
</reference>
<dbReference type="STRING" id="52560.SAMN04488082_12428"/>
<evidence type="ECO:0000313" key="2">
    <source>
        <dbReference type="EMBL" id="SFK52163.1"/>
    </source>
</evidence>
<dbReference type="EMBL" id="FORX01000030">
    <property type="protein sequence ID" value="SFK52163.1"/>
    <property type="molecule type" value="Genomic_DNA"/>
</dbReference>
<reference evidence="3" key="2">
    <citation type="submission" date="2016-10" db="EMBL/GenBank/DDBJ databases">
        <authorList>
            <person name="Varghese N."/>
            <person name="Submissions S."/>
        </authorList>
    </citation>
    <scope>NUCLEOTIDE SEQUENCE [LARGE SCALE GENOMIC DNA]</scope>
    <source>
        <strain evidence="3">DSM 5918</strain>
    </source>
</reference>
<dbReference type="AlphaFoldDB" id="A0A1I3ZIR9"/>
<evidence type="ECO:0000313" key="1">
    <source>
        <dbReference type="EMBL" id="SFK43486.1"/>
    </source>
</evidence>
<keyword evidence="3" id="KW-1185">Reference proteome</keyword>
<sequence>MTINELRMNLAQAELQAVHASLTAMAGHIAHWTPERVTADPEAAHAGLDLVSRSVQFISERVDLAMDMVKPEKPQE</sequence>
<gene>
    <name evidence="1" type="ORF">SAMN04488082_12428</name>
    <name evidence="2" type="ORF">SAMN04488082_13021</name>
</gene>
<organism evidence="1 3">
    <name type="scientific">Desulfomicrobium apsheronum</name>
    <dbReference type="NCBI Taxonomy" id="52560"/>
    <lineage>
        <taxon>Bacteria</taxon>
        <taxon>Pseudomonadati</taxon>
        <taxon>Thermodesulfobacteriota</taxon>
        <taxon>Desulfovibrionia</taxon>
        <taxon>Desulfovibrionales</taxon>
        <taxon>Desulfomicrobiaceae</taxon>
        <taxon>Desulfomicrobium</taxon>
    </lineage>
</organism>
<evidence type="ECO:0000313" key="3">
    <source>
        <dbReference type="Proteomes" id="UP000198635"/>
    </source>
</evidence>
<proteinExistence type="predicted"/>
<dbReference type="RefSeq" id="WP_092378970.1">
    <property type="nucleotide sequence ID" value="NZ_FORX01000024.1"/>
</dbReference>